<keyword evidence="1" id="KW-0472">Membrane</keyword>
<accession>A0A7G5BVP6</accession>
<dbReference type="EMBL" id="CP041969">
    <property type="protein sequence ID" value="QMV41030.1"/>
    <property type="molecule type" value="Genomic_DNA"/>
</dbReference>
<sequence length="113" mass="13009">MKPTDQDQDNKLIADLRRDWEALEKTYSVNPAPLDVWESLVHRQRQVTRRRLWRDLLLFWSVAVPLVSGGVLFLGSGISVWFWLLQGISVIVGIPLAINEFKASWRKGASTYD</sequence>
<keyword evidence="1" id="KW-1133">Transmembrane helix</keyword>
<dbReference type="Proteomes" id="UP000515679">
    <property type="component" value="Chromosome"/>
</dbReference>
<dbReference type="Pfam" id="PF17280">
    <property type="entry name" value="DUF5345"/>
    <property type="match status" value="1"/>
</dbReference>
<protein>
    <submittedName>
        <fullName evidence="2">Uncharacterized protein</fullName>
    </submittedName>
</protein>
<proteinExistence type="predicted"/>
<dbReference type="KEGG" id="cchl:FPL14_07380"/>
<feature type="transmembrane region" description="Helical" evidence="1">
    <location>
        <begin position="52"/>
        <end position="74"/>
    </location>
</feature>
<organism evidence="2 3">
    <name type="scientific">Cohnella cholangitidis</name>
    <dbReference type="NCBI Taxonomy" id="2598458"/>
    <lineage>
        <taxon>Bacteria</taxon>
        <taxon>Bacillati</taxon>
        <taxon>Bacillota</taxon>
        <taxon>Bacilli</taxon>
        <taxon>Bacillales</taxon>
        <taxon>Paenibacillaceae</taxon>
        <taxon>Cohnella</taxon>
    </lineage>
</organism>
<feature type="transmembrane region" description="Helical" evidence="1">
    <location>
        <begin position="80"/>
        <end position="98"/>
    </location>
</feature>
<dbReference type="AlphaFoldDB" id="A0A7G5BVP6"/>
<gene>
    <name evidence="2" type="ORF">FPL14_07380</name>
</gene>
<dbReference type="RefSeq" id="WP_182302386.1">
    <property type="nucleotide sequence ID" value="NZ_CP041969.1"/>
</dbReference>
<reference evidence="2 3" key="1">
    <citation type="submission" date="2019-07" db="EMBL/GenBank/DDBJ databases">
        <authorList>
            <person name="Kim J.K."/>
            <person name="Cheong H.-M."/>
            <person name="Choi Y."/>
            <person name="Hwang K.J."/>
            <person name="Lee S."/>
            <person name="Choi C."/>
        </authorList>
    </citation>
    <scope>NUCLEOTIDE SEQUENCE [LARGE SCALE GENOMIC DNA]</scope>
    <source>
        <strain evidence="2 3">KS 22</strain>
    </source>
</reference>
<keyword evidence="3" id="KW-1185">Reference proteome</keyword>
<evidence type="ECO:0000256" key="1">
    <source>
        <dbReference type="SAM" id="Phobius"/>
    </source>
</evidence>
<evidence type="ECO:0000313" key="2">
    <source>
        <dbReference type="EMBL" id="QMV41030.1"/>
    </source>
</evidence>
<dbReference type="InterPro" id="IPR035238">
    <property type="entry name" value="DUF5345"/>
</dbReference>
<keyword evidence="1" id="KW-0812">Transmembrane</keyword>
<evidence type="ECO:0000313" key="3">
    <source>
        <dbReference type="Proteomes" id="UP000515679"/>
    </source>
</evidence>
<name>A0A7G5BVP6_9BACL</name>